<dbReference type="AlphaFoldDB" id="X0RVA5"/>
<sequence length="33" mass="3555">MAIRNVKILICDNCKKEVSDDGTLHVGGHPFSG</sequence>
<comment type="caution">
    <text evidence="1">The sequence shown here is derived from an EMBL/GenBank/DDBJ whole genome shotgun (WGS) entry which is preliminary data.</text>
</comment>
<proteinExistence type="predicted"/>
<evidence type="ECO:0000313" key="1">
    <source>
        <dbReference type="EMBL" id="GAF67682.1"/>
    </source>
</evidence>
<reference evidence="1" key="1">
    <citation type="journal article" date="2014" name="Front. Microbiol.">
        <title>High frequency of phylogenetically diverse reductive dehalogenase-homologous genes in deep subseafloor sedimentary metagenomes.</title>
        <authorList>
            <person name="Kawai M."/>
            <person name="Futagami T."/>
            <person name="Toyoda A."/>
            <person name="Takaki Y."/>
            <person name="Nishi S."/>
            <person name="Hori S."/>
            <person name="Arai W."/>
            <person name="Tsubouchi T."/>
            <person name="Morono Y."/>
            <person name="Uchiyama I."/>
            <person name="Ito T."/>
            <person name="Fujiyama A."/>
            <person name="Inagaki F."/>
            <person name="Takami H."/>
        </authorList>
    </citation>
    <scope>NUCLEOTIDE SEQUENCE</scope>
    <source>
        <strain evidence="1">Expedition CK06-06</strain>
    </source>
</reference>
<name>X0RVA5_9ZZZZ</name>
<protein>
    <submittedName>
        <fullName evidence="1">Uncharacterized protein</fullName>
    </submittedName>
</protein>
<dbReference type="EMBL" id="BARS01008872">
    <property type="protein sequence ID" value="GAF67682.1"/>
    <property type="molecule type" value="Genomic_DNA"/>
</dbReference>
<gene>
    <name evidence="1" type="ORF">S01H1_16817</name>
</gene>
<organism evidence="1">
    <name type="scientific">marine sediment metagenome</name>
    <dbReference type="NCBI Taxonomy" id="412755"/>
    <lineage>
        <taxon>unclassified sequences</taxon>
        <taxon>metagenomes</taxon>
        <taxon>ecological metagenomes</taxon>
    </lineage>
</organism>
<feature type="non-terminal residue" evidence="1">
    <location>
        <position position="33"/>
    </location>
</feature>
<accession>X0RVA5</accession>